<reference evidence="10 11" key="2">
    <citation type="submission" date="2014-10" db="EMBL/GenBank/DDBJ databases">
        <title>Paracoccus sanguinis sp. nov., isolated from clinical specimens of New York State patients.</title>
        <authorList>
            <person name="Mingle L.A."/>
            <person name="Cole J.A."/>
            <person name="Lapierre P."/>
            <person name="Musser K.A."/>
        </authorList>
    </citation>
    <scope>NUCLEOTIDE SEQUENCE [LARGE SCALE GENOMIC DNA]</scope>
    <source>
        <strain evidence="10 11">HAMBI 3106</strain>
    </source>
</reference>
<evidence type="ECO:0000256" key="1">
    <source>
        <dbReference type="ARBA" id="ARBA00004429"/>
    </source>
</evidence>
<feature type="transmembrane region" description="Helical" evidence="9">
    <location>
        <begin position="251"/>
        <end position="279"/>
    </location>
</feature>
<dbReference type="RefSeq" id="WP_036718590.1">
    <property type="nucleotide sequence ID" value="NZ_JRKS01000018.1"/>
</dbReference>
<protein>
    <submittedName>
        <fullName evidence="10">Lipocalin</fullName>
    </submittedName>
</protein>
<comment type="subcellular location">
    <subcellularLocation>
        <location evidence="1">Cell inner membrane</location>
        <topology evidence="1">Multi-pass membrane protein</topology>
    </subcellularLocation>
</comment>
<evidence type="ECO:0000256" key="3">
    <source>
        <dbReference type="ARBA" id="ARBA00022475"/>
    </source>
</evidence>
<dbReference type="Proteomes" id="UP000029917">
    <property type="component" value="Unassembled WGS sequence"/>
</dbReference>
<keyword evidence="3" id="KW-1003">Cell membrane</keyword>
<keyword evidence="11" id="KW-1185">Reference proteome</keyword>
<name>A0A099FBL8_9RHOB</name>
<organism evidence="10 11">
    <name type="scientific">Paracoccus sphaerophysae</name>
    <dbReference type="NCBI Taxonomy" id="690417"/>
    <lineage>
        <taxon>Bacteria</taxon>
        <taxon>Pseudomonadati</taxon>
        <taxon>Pseudomonadota</taxon>
        <taxon>Alphaproteobacteria</taxon>
        <taxon>Rhodobacterales</taxon>
        <taxon>Paracoccaceae</taxon>
        <taxon>Paracoccus</taxon>
    </lineage>
</organism>
<dbReference type="Pfam" id="PF04143">
    <property type="entry name" value="Sulf_transp"/>
    <property type="match status" value="1"/>
</dbReference>
<gene>
    <name evidence="10" type="ORF">IC63_07610</name>
</gene>
<dbReference type="EMBL" id="JRKS01000018">
    <property type="protein sequence ID" value="KGJ07628.1"/>
    <property type="molecule type" value="Genomic_DNA"/>
</dbReference>
<feature type="transmembrane region" description="Helical" evidence="9">
    <location>
        <begin position="94"/>
        <end position="112"/>
    </location>
</feature>
<proteinExistence type="inferred from homology"/>
<evidence type="ECO:0000313" key="11">
    <source>
        <dbReference type="Proteomes" id="UP000029917"/>
    </source>
</evidence>
<keyword evidence="6 9" id="KW-1133">Transmembrane helix</keyword>
<feature type="transmembrane region" description="Helical" evidence="9">
    <location>
        <begin position="325"/>
        <end position="344"/>
    </location>
</feature>
<keyword evidence="7 9" id="KW-0472">Membrane</keyword>
<keyword evidence="5 9" id="KW-0812">Transmembrane</keyword>
<keyword evidence="4" id="KW-0997">Cell inner membrane</keyword>
<feature type="transmembrane region" description="Helical" evidence="9">
    <location>
        <begin position="180"/>
        <end position="197"/>
    </location>
</feature>
<evidence type="ECO:0000256" key="8">
    <source>
        <dbReference type="ARBA" id="ARBA00035655"/>
    </source>
</evidence>
<evidence type="ECO:0000256" key="6">
    <source>
        <dbReference type="ARBA" id="ARBA00022989"/>
    </source>
</evidence>
<evidence type="ECO:0000256" key="5">
    <source>
        <dbReference type="ARBA" id="ARBA00022692"/>
    </source>
</evidence>
<feature type="transmembrane region" description="Helical" evidence="9">
    <location>
        <begin position="20"/>
        <end position="42"/>
    </location>
</feature>
<keyword evidence="2" id="KW-0813">Transport</keyword>
<evidence type="ECO:0000256" key="2">
    <source>
        <dbReference type="ARBA" id="ARBA00022448"/>
    </source>
</evidence>
<dbReference type="GO" id="GO:0005886">
    <property type="term" value="C:plasma membrane"/>
    <property type="evidence" value="ECO:0007669"/>
    <property type="project" value="UniProtKB-SubCell"/>
</dbReference>
<evidence type="ECO:0000256" key="4">
    <source>
        <dbReference type="ARBA" id="ARBA00022519"/>
    </source>
</evidence>
<dbReference type="STRING" id="690417.IC63_07610"/>
<evidence type="ECO:0000313" key="10">
    <source>
        <dbReference type="EMBL" id="KGJ07628.1"/>
    </source>
</evidence>
<feature type="transmembrane region" description="Helical" evidence="9">
    <location>
        <begin position="206"/>
        <end position="231"/>
    </location>
</feature>
<reference evidence="10 11" key="1">
    <citation type="submission" date="2014-09" db="EMBL/GenBank/DDBJ databases">
        <authorList>
            <person name="McGinnis J.M."/>
            <person name="Wolfgang W.J."/>
        </authorList>
    </citation>
    <scope>NUCLEOTIDE SEQUENCE [LARGE SCALE GENOMIC DNA]</scope>
    <source>
        <strain evidence="10 11">HAMBI 3106</strain>
    </source>
</reference>
<comment type="caution">
    <text evidence="10">The sequence shown here is derived from an EMBL/GenBank/DDBJ whole genome shotgun (WGS) entry which is preliminary data.</text>
</comment>
<dbReference type="InterPro" id="IPR007272">
    <property type="entry name" value="Sulf_transp_TsuA/YedE"/>
</dbReference>
<evidence type="ECO:0000256" key="9">
    <source>
        <dbReference type="SAM" id="Phobius"/>
    </source>
</evidence>
<evidence type="ECO:0000256" key="7">
    <source>
        <dbReference type="ARBA" id="ARBA00023136"/>
    </source>
</evidence>
<dbReference type="OrthoDB" id="5342349at2"/>
<feature type="transmembrane region" description="Helical" evidence="9">
    <location>
        <begin position="119"/>
        <end position="141"/>
    </location>
</feature>
<dbReference type="PANTHER" id="PTHR30574">
    <property type="entry name" value="INNER MEMBRANE PROTEIN YEDE"/>
    <property type="match status" value="1"/>
</dbReference>
<dbReference type="AlphaFoldDB" id="A0A099FBL8"/>
<comment type="similarity">
    <text evidence="8">Belongs to the TsuA/YedE (TC 9.B.102) family.</text>
</comment>
<accession>A0A099FBL8</accession>
<feature type="transmembrane region" description="Helical" evidence="9">
    <location>
        <begin position="54"/>
        <end position="74"/>
    </location>
</feature>
<feature type="transmembrane region" description="Helical" evidence="9">
    <location>
        <begin position="299"/>
        <end position="319"/>
    </location>
</feature>
<dbReference type="PANTHER" id="PTHR30574:SF1">
    <property type="entry name" value="SULPHUR TRANSPORT DOMAIN-CONTAINING PROTEIN"/>
    <property type="match status" value="1"/>
</dbReference>
<sequence length="354" mass="36749">MNDLLDLTQLAERLGEPQLAALIGVLTGAIFGVAAQRSAFCLRSATIEFARGSLGPRMAIWLLCFSTALVWVQAARLSGLFDPQSARMMSVTGSWSGAIVGGLMFGAGMVLARGCSGRLVILASSGNLRSVMTGLIFAVFAQMSLQGWLAPARQYLAALWVTPNGRNIELVSLLGLPEETGLVVGLLTAALALYLSFRHGIGPRKLVFAAGVGFSVAVGWVLTYALAQIAFEPVSVNSVTFSGPSAEALMFFLVPAGPLSFEVGLVIGACLGAAAAALLNGEFAWQGFEGAASMRRYMLGGALMGMGAMLAGGCAIGAGVTGSSILSGTAWLTLFFFFVGAGITDRLIDYRPQS</sequence>